<evidence type="ECO:0000313" key="8">
    <source>
        <dbReference type="Proteomes" id="UP001153461"/>
    </source>
</evidence>
<dbReference type="InterPro" id="IPR006235">
    <property type="entry name" value="OAc-hSer/O-AcSer_sulfhydrylase"/>
</dbReference>
<evidence type="ECO:0000256" key="6">
    <source>
        <dbReference type="RuleBase" id="RU362118"/>
    </source>
</evidence>
<comment type="cofactor">
    <cofactor evidence="1 6">
        <name>pyridoxal 5'-phosphate</name>
        <dbReference type="ChEBI" id="CHEBI:597326"/>
    </cofactor>
</comment>
<gene>
    <name evidence="7" type="ORF">PNAL_LOCUS2870</name>
</gene>
<dbReference type="EMBL" id="CAJVNV010000095">
    <property type="protein sequence ID" value="CAG8036039.1"/>
    <property type="molecule type" value="Genomic_DNA"/>
</dbReference>
<comment type="caution">
    <text evidence="7">The sequence shown here is derived from an EMBL/GenBank/DDBJ whole genome shotgun (WGS) entry which is preliminary data.</text>
</comment>
<protein>
    <recommendedName>
        <fullName evidence="9">O-acetylhomoserine (Thiol)-lyase</fullName>
    </recommendedName>
</protein>
<dbReference type="PANTHER" id="PTHR43797">
    <property type="entry name" value="HOMOCYSTEINE/CYSTEINE SYNTHASE"/>
    <property type="match status" value="1"/>
</dbReference>
<evidence type="ECO:0000256" key="3">
    <source>
        <dbReference type="ARBA" id="ARBA00022679"/>
    </source>
</evidence>
<dbReference type="InterPro" id="IPR000277">
    <property type="entry name" value="Cys/Met-Metab_PyrdxlP-dep_enz"/>
</dbReference>
<evidence type="ECO:0008006" key="9">
    <source>
        <dbReference type="Google" id="ProtNLM"/>
    </source>
</evidence>
<sequence>MLEKPALQRFETLQLHAGAFPDALNSCSVPIYTTAAFAFNNAEHGVRLLNVSEFGNIYSRITNPTVSVFQNRMAALEGGVAACAVASGSAAVSMTLMALAGIGDNIVASFHVHGGTLHQFKVLAPQLGIESRFVTSNDPEDFRSKIDGKTKFIFVESISNPKYVVPDFEALAKIAHSRGIPLIIDNTFGCAGYFCRPIDHGADIVLHSATKWICGHGTTLGGVIIDAGTFDWGAQVDKFPQFHVNGAEEGSGELSLWNMFGSRAFAIRCQFEVLRDIGSSMSPQAAQQLIIGLESLAVRCDRHTSNTRALATWLEQQPSVAWVRYLGNEDHPSHKNAEKYLHRGYGGVFSFGIKGGKQAGFKLCDGLKLIINTAKYVPSVNSPFKEALADKYVLDSLGDSKTLVVHPWTTTHQQLTDAERHDAGVDEDHMRLSVGIEHIDDLKDDFRQAFASMNETTKASANSVKQNSHIEEQKRMVRTLFGSRDPLPLSVPS</sequence>
<dbReference type="Proteomes" id="UP001153461">
    <property type="component" value="Unassembled WGS sequence"/>
</dbReference>
<dbReference type="PROSITE" id="PS00868">
    <property type="entry name" value="CYS_MET_METAB_PP"/>
    <property type="match status" value="1"/>
</dbReference>
<dbReference type="GO" id="GO:0019346">
    <property type="term" value="P:transsulfuration"/>
    <property type="evidence" value="ECO:0007669"/>
    <property type="project" value="InterPro"/>
</dbReference>
<dbReference type="FunFam" id="3.40.640.10:FF:000035">
    <property type="entry name" value="O-succinylhomoserine sulfhydrylase"/>
    <property type="match status" value="1"/>
</dbReference>
<feature type="modified residue" description="N6-(pyridoxal phosphate)lysine" evidence="5">
    <location>
        <position position="211"/>
    </location>
</feature>
<dbReference type="AlphaFoldDB" id="A0A9W4HJP9"/>
<dbReference type="Pfam" id="PF01053">
    <property type="entry name" value="Cys_Met_Meta_PP"/>
    <property type="match status" value="2"/>
</dbReference>
<dbReference type="GO" id="GO:0003961">
    <property type="term" value="F:O-acetylhomoserine aminocarboxypropyltransferase activity"/>
    <property type="evidence" value="ECO:0007669"/>
    <property type="project" value="TreeGrafter"/>
</dbReference>
<organism evidence="7 8">
    <name type="scientific">Penicillium nalgiovense</name>
    <dbReference type="NCBI Taxonomy" id="60175"/>
    <lineage>
        <taxon>Eukaryota</taxon>
        <taxon>Fungi</taxon>
        <taxon>Dikarya</taxon>
        <taxon>Ascomycota</taxon>
        <taxon>Pezizomycotina</taxon>
        <taxon>Eurotiomycetes</taxon>
        <taxon>Eurotiomycetidae</taxon>
        <taxon>Eurotiales</taxon>
        <taxon>Aspergillaceae</taxon>
        <taxon>Penicillium</taxon>
    </lineage>
</organism>
<dbReference type="GO" id="GO:0004124">
    <property type="term" value="F:cysteine synthase activity"/>
    <property type="evidence" value="ECO:0007669"/>
    <property type="project" value="TreeGrafter"/>
</dbReference>
<dbReference type="GO" id="GO:0006535">
    <property type="term" value="P:cysteine biosynthetic process from serine"/>
    <property type="evidence" value="ECO:0007669"/>
    <property type="project" value="TreeGrafter"/>
</dbReference>
<evidence type="ECO:0000256" key="1">
    <source>
        <dbReference type="ARBA" id="ARBA00001933"/>
    </source>
</evidence>
<dbReference type="NCBIfam" id="TIGR01326">
    <property type="entry name" value="OAH_OAS_sulfhy"/>
    <property type="match status" value="1"/>
</dbReference>
<keyword evidence="3" id="KW-0808">Transferase</keyword>
<comment type="similarity">
    <text evidence="2 6">Belongs to the trans-sulfuration enzymes family.</text>
</comment>
<dbReference type="GO" id="GO:0071269">
    <property type="term" value="P:L-homocysteine biosynthetic process"/>
    <property type="evidence" value="ECO:0007669"/>
    <property type="project" value="TreeGrafter"/>
</dbReference>
<dbReference type="Gene3D" id="3.40.640.10">
    <property type="entry name" value="Type I PLP-dependent aspartate aminotransferase-like (Major domain)"/>
    <property type="match status" value="1"/>
</dbReference>
<proteinExistence type="inferred from homology"/>
<name>A0A9W4HJP9_PENNA</name>
<dbReference type="InterPro" id="IPR015422">
    <property type="entry name" value="PyrdxlP-dep_Trfase_small"/>
</dbReference>
<dbReference type="InterPro" id="IPR015424">
    <property type="entry name" value="PyrdxlP-dep_Trfase"/>
</dbReference>
<dbReference type="InterPro" id="IPR015421">
    <property type="entry name" value="PyrdxlP-dep_Trfase_major"/>
</dbReference>
<evidence type="ECO:0000256" key="2">
    <source>
        <dbReference type="ARBA" id="ARBA00009077"/>
    </source>
</evidence>
<reference evidence="7" key="1">
    <citation type="submission" date="2021-07" db="EMBL/GenBank/DDBJ databases">
        <authorList>
            <person name="Branca A.L. A."/>
        </authorList>
    </citation>
    <scope>NUCLEOTIDE SEQUENCE</scope>
</reference>
<dbReference type="CDD" id="cd00614">
    <property type="entry name" value="CGS_like"/>
    <property type="match status" value="1"/>
</dbReference>
<accession>A0A9W4HJP9</accession>
<dbReference type="GO" id="GO:0005737">
    <property type="term" value="C:cytoplasm"/>
    <property type="evidence" value="ECO:0007669"/>
    <property type="project" value="TreeGrafter"/>
</dbReference>
<evidence type="ECO:0000313" key="7">
    <source>
        <dbReference type="EMBL" id="CAG8036039.1"/>
    </source>
</evidence>
<dbReference type="InterPro" id="IPR054542">
    <property type="entry name" value="Cys_met_metab_PP"/>
</dbReference>
<keyword evidence="4 5" id="KW-0663">Pyridoxal phosphate</keyword>
<dbReference type="GO" id="GO:0030170">
    <property type="term" value="F:pyridoxal phosphate binding"/>
    <property type="evidence" value="ECO:0007669"/>
    <property type="project" value="InterPro"/>
</dbReference>
<dbReference type="PANTHER" id="PTHR43797:SF2">
    <property type="entry name" value="HOMOCYSTEINE_CYSTEINE SYNTHASE"/>
    <property type="match status" value="1"/>
</dbReference>
<evidence type="ECO:0000256" key="5">
    <source>
        <dbReference type="PIRSR" id="PIRSR001434-2"/>
    </source>
</evidence>
<evidence type="ECO:0000256" key="4">
    <source>
        <dbReference type="ARBA" id="ARBA00022898"/>
    </source>
</evidence>
<dbReference type="SUPFAM" id="SSF53383">
    <property type="entry name" value="PLP-dependent transferases"/>
    <property type="match status" value="1"/>
</dbReference>
<dbReference type="Gene3D" id="3.90.1150.10">
    <property type="entry name" value="Aspartate Aminotransferase, domain 1"/>
    <property type="match status" value="1"/>
</dbReference>
<dbReference type="OrthoDB" id="1470350at2759"/>
<dbReference type="PIRSF" id="PIRSF001434">
    <property type="entry name" value="CGS"/>
    <property type="match status" value="1"/>
</dbReference>